<proteinExistence type="predicted"/>
<comment type="caution">
    <text evidence="2">The sequence shown here is derived from an EMBL/GenBank/DDBJ whole genome shotgun (WGS) entry which is preliminary data.</text>
</comment>
<accession>A0ABR1VY32</accession>
<dbReference type="GeneID" id="92087882"/>
<evidence type="ECO:0000313" key="2">
    <source>
        <dbReference type="EMBL" id="KAK8076138.1"/>
    </source>
</evidence>
<evidence type="ECO:0000256" key="1">
    <source>
        <dbReference type="SAM" id="MobiDB-lite"/>
    </source>
</evidence>
<dbReference type="RefSeq" id="XP_066719097.1">
    <property type="nucleotide sequence ID" value="XM_066854819.1"/>
</dbReference>
<keyword evidence="3" id="KW-1185">Reference proteome</keyword>
<protein>
    <submittedName>
        <fullName evidence="2">Uncharacterized protein</fullName>
    </submittedName>
</protein>
<sequence>MLRGRPGQLGPGLLQYDAIVGPVFCVVVVRQNRLPVLHHAATYGLARLARRTLEAGADVDQFWYTKFAKYISDSVLRRHYDPSSHGAATASEPGAVLESRAVCFDQSWNWSNTRTWQLGNTFVQQAPATLACPKWWLRPPDSPTGTDPSRSLHLRALPEQSTHWLDPSSNKVRWTPLHLAAYYAAPGSAPPRPRQAARQSELLDLLDPPSERIDDKDSHYEGDGDAGSDTDAELECELAEMQADKGETAEHLRQVIRIRGDQTTGEERMVFHHPRIVFDDLPGDDIIQQLLRDESMWLDCGGDSIERDRCVGCSGGAALGSRALDYKLSLVYWNGRDKESRWNPSEQMGI</sequence>
<dbReference type="Proteomes" id="UP001480595">
    <property type="component" value="Unassembled WGS sequence"/>
</dbReference>
<gene>
    <name evidence="2" type="ORF">PG994_003410</name>
</gene>
<organism evidence="2 3">
    <name type="scientific">Apiospora phragmitis</name>
    <dbReference type="NCBI Taxonomy" id="2905665"/>
    <lineage>
        <taxon>Eukaryota</taxon>
        <taxon>Fungi</taxon>
        <taxon>Dikarya</taxon>
        <taxon>Ascomycota</taxon>
        <taxon>Pezizomycotina</taxon>
        <taxon>Sordariomycetes</taxon>
        <taxon>Xylariomycetidae</taxon>
        <taxon>Amphisphaeriales</taxon>
        <taxon>Apiosporaceae</taxon>
        <taxon>Apiospora</taxon>
    </lineage>
</organism>
<dbReference type="EMBL" id="JAQQWL010000004">
    <property type="protein sequence ID" value="KAK8076138.1"/>
    <property type="molecule type" value="Genomic_DNA"/>
</dbReference>
<feature type="region of interest" description="Disordered" evidence="1">
    <location>
        <begin position="203"/>
        <end position="230"/>
    </location>
</feature>
<feature type="compositionally biased region" description="Basic and acidic residues" evidence="1">
    <location>
        <begin position="209"/>
        <end position="222"/>
    </location>
</feature>
<evidence type="ECO:0000313" key="3">
    <source>
        <dbReference type="Proteomes" id="UP001480595"/>
    </source>
</evidence>
<name>A0ABR1VY32_9PEZI</name>
<reference evidence="2 3" key="1">
    <citation type="submission" date="2023-01" db="EMBL/GenBank/DDBJ databases">
        <title>Analysis of 21 Apiospora genomes using comparative genomics revels a genus with tremendous synthesis potential of carbohydrate active enzymes and secondary metabolites.</title>
        <authorList>
            <person name="Sorensen T."/>
        </authorList>
    </citation>
    <scope>NUCLEOTIDE SEQUENCE [LARGE SCALE GENOMIC DNA]</scope>
    <source>
        <strain evidence="2 3">CBS 135458</strain>
    </source>
</reference>